<dbReference type="AlphaFoldDB" id="A0A837G490"/>
<accession>A0A837G490</accession>
<comment type="caution">
    <text evidence="1">The sequence shown here is derived from an EMBL/GenBank/DDBJ whole genome shotgun (WGS) entry which is preliminary data.</text>
</comment>
<dbReference type="Gene3D" id="2.40.160.130">
    <property type="entry name" value="Capsule assembly protein Wzi"/>
    <property type="match status" value="1"/>
</dbReference>
<dbReference type="EMBL" id="JXXR01000019">
    <property type="protein sequence ID" value="KJY69607.1"/>
    <property type="molecule type" value="Genomic_DNA"/>
</dbReference>
<name>A0A837G490_9VIBR</name>
<protein>
    <submittedName>
        <fullName evidence="1">Uncharacterized protein</fullName>
    </submittedName>
</protein>
<proteinExistence type="predicted"/>
<reference evidence="1" key="1">
    <citation type="journal article" date="2015" name="BMC Genomics">
        <title>Genome mining reveals unlocked bioactive potential of marine Gram-negative bacteria.</title>
        <authorList>
            <person name="Machado H."/>
            <person name="Sonnenschein E.C."/>
            <person name="Melchiorsen J."/>
            <person name="Gram L."/>
        </authorList>
    </citation>
    <scope>NUCLEOTIDE SEQUENCE</scope>
    <source>
        <strain evidence="1">S2052</strain>
    </source>
</reference>
<dbReference type="RefSeq" id="WP_045986758.1">
    <property type="nucleotide sequence ID" value="NZ_CP063051.1"/>
</dbReference>
<evidence type="ECO:0000313" key="1">
    <source>
        <dbReference type="EMBL" id="KJY69607.1"/>
    </source>
</evidence>
<gene>
    <name evidence="1" type="ORF">TW71_17495</name>
</gene>
<sequence>MPRIERFRLFVPFTSILLISNYAYSSPWIEASDPFLRSSMVALSDGAVLNGVTSTFPLRWSAVTGDENFVDTSDDLNTEFAHFNYTLQTARLNRGNRRFAMSGGNKTLDNGWFADLERDKWAVEASYEHLANSYALRLNSSYLEHTNDTELSFKDSYIALNAGRALLDVSMIPRWWGHGWNHSLILATSGNDLDAGLSWIGDNLFLGVWSLNIVTSKLEGLDYDYRTSMRYASKLNSWLELGLTQHYWFEANTNHVAKNQKQSAVDIKLTLPKVHNVQHGLYAEVASAQKDNSLGAYLIGWSGHKPIFNSSLRLAVEYQSVASEERKLIVSEGIDNYLQSSYLNESSWSLSSYLQLANDHQVSAIVSTKTLLSDKNDRQEQYQLAYQLPALQGRVKLSADYINRDINDSEMVFGSRYEFRF</sequence>
<dbReference type="InterPro" id="IPR038636">
    <property type="entry name" value="Wzi_sf"/>
</dbReference>
<organism evidence="1">
    <name type="scientific">Vibrio coralliilyticus</name>
    <dbReference type="NCBI Taxonomy" id="190893"/>
    <lineage>
        <taxon>Bacteria</taxon>
        <taxon>Pseudomonadati</taxon>
        <taxon>Pseudomonadota</taxon>
        <taxon>Gammaproteobacteria</taxon>
        <taxon>Vibrionales</taxon>
        <taxon>Vibrionaceae</taxon>
        <taxon>Vibrio</taxon>
    </lineage>
</organism>